<evidence type="ECO:0000259" key="1">
    <source>
        <dbReference type="Pfam" id="PF01425"/>
    </source>
</evidence>
<dbReference type="PANTHER" id="PTHR43372">
    <property type="entry name" value="FATTY-ACID AMIDE HYDROLASE"/>
    <property type="match status" value="1"/>
</dbReference>
<name>A0A944DI36_PSEFL</name>
<reference evidence="2" key="1">
    <citation type="submission" date="2021-03" db="EMBL/GenBank/DDBJ databases">
        <title>Genomic analysis provides insights into the functional capacity of soil bacteria communities inhabiting an altitudinal gradient in the Atacama Desert.</title>
        <authorList>
            <person name="Gonzalez M."/>
            <person name="Maldonado J."/>
            <person name="Maza F."/>
            <person name="Hodar C."/>
            <person name="Cortes M."/>
            <person name="Palma R."/>
            <person name="Andreani C."/>
            <person name="Gaete A."/>
            <person name="Vasquez-Dean J."/>
            <person name="Acuna V."/>
            <person name="Aguado M."/>
            <person name="Mandakovic D."/>
            <person name="Latorre M."/>
            <person name="Orellana A."/>
            <person name="Gutierrez R."/>
            <person name="Montecino M."/>
            <person name="Allende M."/>
            <person name="Maass A."/>
            <person name="Cambiazo V."/>
        </authorList>
    </citation>
    <scope>NUCLEOTIDE SEQUENCE</scope>
    <source>
        <strain evidence="2">ISL-25</strain>
    </source>
</reference>
<evidence type="ECO:0000313" key="2">
    <source>
        <dbReference type="EMBL" id="MBT2328113.1"/>
    </source>
</evidence>
<dbReference type="Pfam" id="PF01425">
    <property type="entry name" value="Amidase"/>
    <property type="match status" value="1"/>
</dbReference>
<comment type="caution">
    <text evidence="2">The sequence shown here is derived from an EMBL/GenBank/DDBJ whole genome shotgun (WGS) entry which is preliminary data.</text>
</comment>
<dbReference type="InterPro" id="IPR052739">
    <property type="entry name" value="FAAH2"/>
</dbReference>
<dbReference type="PANTHER" id="PTHR43372:SF4">
    <property type="entry name" value="FATTY-ACID AMIDE HYDROLASE 2"/>
    <property type="match status" value="1"/>
</dbReference>
<dbReference type="RefSeq" id="WP_214915163.1">
    <property type="nucleotide sequence ID" value="NZ_JAGGNX010000011.1"/>
</dbReference>
<gene>
    <name evidence="2" type="ORF">J7E47_05230</name>
</gene>
<dbReference type="SUPFAM" id="SSF75304">
    <property type="entry name" value="Amidase signature (AS) enzymes"/>
    <property type="match status" value="1"/>
</dbReference>
<sequence length="473" mass="51715">MNTFNPDTLTLREMAGLLRRGVLTSVTLLEFYLQRITERNRHINALIQLAPVEELRRQAREADEMARVGQISGPLHGIPITIKDVLHVRGFKMSRGLGELLGEPSEQDATAVARLRQAGAIILGISNVPELCMAFETENLIYGRTLNPHDLQRSAGGSSGGEAAAIAAGCSPAGLASDACGSVRIPAHFNGICGLKLTQGRVPLTGQFPNDRSGLFHMTSAFGVMGRYVDDLALLGQLISGADGQDPDTVDVPFTDSEPLACLRVALFSASSRTPVSAAVGQVLQHIERCLSPVVAEVSTVAPPMLDEACDVLWRVFITGADAGRGWRQLFESMNKRRFTPAIAQLLDMSEAVELTVDEVKRDWIMIDTFRYQLAKFFKQHDLFICPVFPDVAFRHGESLKDRDQYAFVFPFSLSGSPAVVIRAGTDPATGMPIGIQIVGPHWQEERLLAVAAFLERELERWRPVTPRPASTF</sequence>
<feature type="domain" description="Amidase" evidence="1">
    <location>
        <begin position="28"/>
        <end position="449"/>
    </location>
</feature>
<proteinExistence type="predicted"/>
<organism evidence="2 3">
    <name type="scientific">Pseudomonas fluorescens</name>
    <dbReference type="NCBI Taxonomy" id="294"/>
    <lineage>
        <taxon>Bacteria</taxon>
        <taxon>Pseudomonadati</taxon>
        <taxon>Pseudomonadota</taxon>
        <taxon>Gammaproteobacteria</taxon>
        <taxon>Pseudomonadales</taxon>
        <taxon>Pseudomonadaceae</taxon>
        <taxon>Pseudomonas</taxon>
    </lineage>
</organism>
<dbReference type="InterPro" id="IPR023631">
    <property type="entry name" value="Amidase_dom"/>
</dbReference>
<dbReference type="InterPro" id="IPR036928">
    <property type="entry name" value="AS_sf"/>
</dbReference>
<protein>
    <submittedName>
        <fullName evidence="2">Amidase</fullName>
    </submittedName>
</protein>
<dbReference type="EMBL" id="JAGGOB010000009">
    <property type="protein sequence ID" value="MBT2328113.1"/>
    <property type="molecule type" value="Genomic_DNA"/>
</dbReference>
<dbReference type="GO" id="GO:0012505">
    <property type="term" value="C:endomembrane system"/>
    <property type="evidence" value="ECO:0007669"/>
    <property type="project" value="TreeGrafter"/>
</dbReference>
<accession>A0A944DI36</accession>
<dbReference type="Gene3D" id="3.90.1300.10">
    <property type="entry name" value="Amidase signature (AS) domain"/>
    <property type="match status" value="1"/>
</dbReference>
<evidence type="ECO:0000313" key="3">
    <source>
        <dbReference type="Proteomes" id="UP000692896"/>
    </source>
</evidence>
<dbReference type="AlphaFoldDB" id="A0A944DI36"/>
<dbReference type="Proteomes" id="UP000692896">
    <property type="component" value="Unassembled WGS sequence"/>
</dbReference>